<keyword evidence="1" id="KW-0472">Membrane</keyword>
<keyword evidence="3" id="KW-1185">Reference proteome</keyword>
<evidence type="ECO:0000313" key="3">
    <source>
        <dbReference type="Proteomes" id="UP000324222"/>
    </source>
</evidence>
<keyword evidence="1" id="KW-1133">Transmembrane helix</keyword>
<name>A0A5B7F755_PORTR</name>
<feature type="transmembrane region" description="Helical" evidence="1">
    <location>
        <begin position="57"/>
        <end position="77"/>
    </location>
</feature>
<protein>
    <submittedName>
        <fullName evidence="2">Uncharacterized protein</fullName>
    </submittedName>
</protein>
<accession>A0A5B7F755</accession>
<dbReference type="Proteomes" id="UP000324222">
    <property type="component" value="Unassembled WGS sequence"/>
</dbReference>
<sequence>MNGNHVLVIAILDVNGRGAGEWTAINLTASMPPVMYFTLAYLRHRGHVAQHVLTPPLLLLLLLALLHSLSSLTLASATDLTYKNNYHNHNNNHNDSHYYPITTTITTIPTAAPPLIHSSPYPTLSSLLA</sequence>
<dbReference type="AlphaFoldDB" id="A0A5B7F755"/>
<organism evidence="2 3">
    <name type="scientific">Portunus trituberculatus</name>
    <name type="common">Swimming crab</name>
    <name type="synonym">Neptunus trituberculatus</name>
    <dbReference type="NCBI Taxonomy" id="210409"/>
    <lineage>
        <taxon>Eukaryota</taxon>
        <taxon>Metazoa</taxon>
        <taxon>Ecdysozoa</taxon>
        <taxon>Arthropoda</taxon>
        <taxon>Crustacea</taxon>
        <taxon>Multicrustacea</taxon>
        <taxon>Malacostraca</taxon>
        <taxon>Eumalacostraca</taxon>
        <taxon>Eucarida</taxon>
        <taxon>Decapoda</taxon>
        <taxon>Pleocyemata</taxon>
        <taxon>Brachyura</taxon>
        <taxon>Eubrachyura</taxon>
        <taxon>Portunoidea</taxon>
        <taxon>Portunidae</taxon>
        <taxon>Portuninae</taxon>
        <taxon>Portunus</taxon>
    </lineage>
</organism>
<gene>
    <name evidence="2" type="ORF">E2C01_033940</name>
</gene>
<evidence type="ECO:0000256" key="1">
    <source>
        <dbReference type="SAM" id="Phobius"/>
    </source>
</evidence>
<keyword evidence="1" id="KW-0812">Transmembrane</keyword>
<reference evidence="2 3" key="1">
    <citation type="submission" date="2019-05" db="EMBL/GenBank/DDBJ databases">
        <title>Another draft genome of Portunus trituberculatus and its Hox gene families provides insights of decapod evolution.</title>
        <authorList>
            <person name="Jeong J.-H."/>
            <person name="Song I."/>
            <person name="Kim S."/>
            <person name="Choi T."/>
            <person name="Kim D."/>
            <person name="Ryu S."/>
            <person name="Kim W."/>
        </authorList>
    </citation>
    <scope>NUCLEOTIDE SEQUENCE [LARGE SCALE GENOMIC DNA]</scope>
    <source>
        <tissue evidence="2">Muscle</tissue>
    </source>
</reference>
<dbReference type="EMBL" id="VSRR010004672">
    <property type="protein sequence ID" value="MPC40384.1"/>
    <property type="molecule type" value="Genomic_DNA"/>
</dbReference>
<evidence type="ECO:0000313" key="2">
    <source>
        <dbReference type="EMBL" id="MPC40384.1"/>
    </source>
</evidence>
<comment type="caution">
    <text evidence="2">The sequence shown here is derived from an EMBL/GenBank/DDBJ whole genome shotgun (WGS) entry which is preliminary data.</text>
</comment>
<proteinExistence type="predicted"/>